<organism evidence="2 3">
    <name type="scientific">Trichinella pseudospiralis</name>
    <name type="common">Parasitic roundworm</name>
    <dbReference type="NCBI Taxonomy" id="6337"/>
    <lineage>
        <taxon>Eukaryota</taxon>
        <taxon>Metazoa</taxon>
        <taxon>Ecdysozoa</taxon>
        <taxon>Nematoda</taxon>
        <taxon>Enoplea</taxon>
        <taxon>Dorylaimia</taxon>
        <taxon>Trichinellida</taxon>
        <taxon>Trichinellidae</taxon>
        <taxon>Trichinella</taxon>
    </lineage>
</organism>
<name>A0A0V1E0B8_TRIPS</name>
<protein>
    <submittedName>
        <fullName evidence="2">Uncharacterized protein</fullName>
    </submittedName>
</protein>
<dbReference type="Proteomes" id="UP000054632">
    <property type="component" value="Unassembled WGS sequence"/>
</dbReference>
<evidence type="ECO:0000256" key="1">
    <source>
        <dbReference type="SAM" id="Phobius"/>
    </source>
</evidence>
<evidence type="ECO:0000313" key="2">
    <source>
        <dbReference type="EMBL" id="KRY66531.1"/>
    </source>
</evidence>
<keyword evidence="1" id="KW-0812">Transmembrane</keyword>
<keyword evidence="1" id="KW-1133">Transmembrane helix</keyword>
<proteinExistence type="predicted"/>
<dbReference type="EMBL" id="JYDR01000165">
    <property type="protein sequence ID" value="KRY66531.1"/>
    <property type="molecule type" value="Genomic_DNA"/>
</dbReference>
<dbReference type="AlphaFoldDB" id="A0A0V1E0B8"/>
<sequence>MDTIFDETLPMQMTVFKFGYKTVAEIYKMSFLFELIEIPMSFVMNLLSSITGLDILINKNDKRQRRKCFRRE</sequence>
<reference evidence="2 3" key="1">
    <citation type="submission" date="2015-01" db="EMBL/GenBank/DDBJ databases">
        <title>Evolution of Trichinella species and genotypes.</title>
        <authorList>
            <person name="Korhonen P.K."/>
            <person name="Edoardo P."/>
            <person name="Giuseppe L.R."/>
            <person name="Gasser R.B."/>
        </authorList>
    </citation>
    <scope>NUCLEOTIDE SEQUENCE [LARGE SCALE GENOMIC DNA]</scope>
    <source>
        <strain evidence="2">ISS13</strain>
    </source>
</reference>
<gene>
    <name evidence="2" type="ORF">T4A_4402</name>
</gene>
<evidence type="ECO:0000313" key="3">
    <source>
        <dbReference type="Proteomes" id="UP000054632"/>
    </source>
</evidence>
<feature type="transmembrane region" description="Helical" evidence="1">
    <location>
        <begin position="38"/>
        <end position="57"/>
    </location>
</feature>
<comment type="caution">
    <text evidence="2">The sequence shown here is derived from an EMBL/GenBank/DDBJ whole genome shotgun (WGS) entry which is preliminary data.</text>
</comment>
<keyword evidence="1" id="KW-0472">Membrane</keyword>
<accession>A0A0V1E0B8</accession>